<feature type="domain" description="GmrSD restriction endonucleases N-terminal" evidence="1">
    <location>
        <begin position="13"/>
        <end position="227"/>
    </location>
</feature>
<evidence type="ECO:0000313" key="6">
    <source>
        <dbReference type="Proteomes" id="UP000198976"/>
    </source>
</evidence>
<dbReference type="Pfam" id="PF18755">
    <property type="entry name" value="RAMA"/>
    <property type="match status" value="1"/>
</dbReference>
<accession>A0ABY0V5J3</accession>
<dbReference type="PANTHER" id="PTHR35149:SF2">
    <property type="entry name" value="DUF262 DOMAIN-CONTAINING PROTEIN"/>
    <property type="match status" value="1"/>
</dbReference>
<gene>
    <name evidence="5" type="ORF">SAMN04489714_0374</name>
</gene>
<feature type="domain" description="DUF4268" evidence="3">
    <location>
        <begin position="699"/>
        <end position="834"/>
    </location>
</feature>
<evidence type="ECO:0000313" key="5">
    <source>
        <dbReference type="EMBL" id="SDT86943.1"/>
    </source>
</evidence>
<keyword evidence="6" id="KW-1185">Reference proteome</keyword>
<feature type="domain" description="GmrSD restriction endonucleases C-terminal" evidence="2">
    <location>
        <begin position="428"/>
        <end position="566"/>
    </location>
</feature>
<dbReference type="Proteomes" id="UP000198976">
    <property type="component" value="Chromosome I"/>
</dbReference>
<organism evidence="5 6">
    <name type="scientific">Schaalia radingae</name>
    <dbReference type="NCBI Taxonomy" id="131110"/>
    <lineage>
        <taxon>Bacteria</taxon>
        <taxon>Bacillati</taxon>
        <taxon>Actinomycetota</taxon>
        <taxon>Actinomycetes</taxon>
        <taxon>Actinomycetales</taxon>
        <taxon>Actinomycetaceae</taxon>
        <taxon>Schaalia</taxon>
    </lineage>
</organism>
<dbReference type="Pfam" id="PF03235">
    <property type="entry name" value="GmrSD_N"/>
    <property type="match status" value="1"/>
</dbReference>
<evidence type="ECO:0000259" key="2">
    <source>
        <dbReference type="Pfam" id="PF07510"/>
    </source>
</evidence>
<sequence length="843" mass="96117">MTMNALARSLIGLVTSQNSRFVIPVYQRPYSWDEEQCEQLWEDVLSVGKRPDDKHFTGSIVWIQDGVMSEVTPLLLIDGQQRVTTVVLLMIALARYAKNNPDEKLNFSYSRLVNKGYLIDDDRHGDERYKLLLSQGDRATLISLLEHLVDEDYRVVNNSSRLIANLEFFERKLAALDNPNAIWDGLQRLEVVSISLDATRDNPQLIFESMNSTGKDLSSADLIRNFVLMGLPRGEQEKLYQNHWRRIEQTLGEDTYDRVFDEFIRNYLTILYAPEPLTRKDVYPIFKRHVTENGFAKKGRMVDLLSEMEDVARYYAAITSGTEEDPQLKEHFDTIATLDMSVLNPLLLSFYQDYEAGAFEKEDFIRLLRLTESYVLRRAICDAPTNSLNKFFPSIIGNLNKVQEEGGDYVEAFQSLLYMAAGTTRRFPTDDEFSHALLTRDSYLFRKSFFLLTNLENFHHPKDPHDFASGSYTIEHIMPQNALAHSEWRQALGEAPEEGFEALVNNIGNLTVTAYNSELSDGTFTEKKERCIGGYANEYMAISAELKDAESWGEEEIRNRAENLTAIALKRWPGLDVSPDVADRYAVRKQPGKRAQRIMIHDLVSAGLLHVGDVLEPASDRFTQTVTLTDKGDLILRNGEKFSNPSSAASRVIALEGGSGGRNGWDFWRLNDGGPKLSEIRRRYNEAATTSHRDASMVEFWNGFYEYCANRPGFTEAFRDPSTREPNRDNWASFGIGLRKCDLTALVRLSGQEVAVQLHFSDEESYRPVLTRRSDIEKELEFLEGTFEWDEGGLDKTTRVVNVARPADLTGDSVNEVYEWLATGMHALRKVAHQFMKRNLASI</sequence>
<reference evidence="5 6" key="1">
    <citation type="submission" date="2016-10" db="EMBL/GenBank/DDBJ databases">
        <authorList>
            <person name="Varghese N."/>
            <person name="Submissions S."/>
        </authorList>
    </citation>
    <scope>NUCLEOTIDE SEQUENCE [LARGE SCALE GENOMIC DNA]</scope>
    <source>
        <strain evidence="5 6">DSM 9169</strain>
    </source>
</reference>
<evidence type="ECO:0000259" key="4">
    <source>
        <dbReference type="Pfam" id="PF18755"/>
    </source>
</evidence>
<proteinExistence type="predicted"/>
<dbReference type="EMBL" id="LT629792">
    <property type="protein sequence ID" value="SDT86943.1"/>
    <property type="molecule type" value="Genomic_DNA"/>
</dbReference>
<dbReference type="RefSeq" id="WP_092648248.1">
    <property type="nucleotide sequence ID" value="NZ_LT629792.1"/>
</dbReference>
<dbReference type="InterPro" id="IPR040843">
    <property type="entry name" value="RAMA"/>
</dbReference>
<name>A0ABY0V5J3_9ACTO</name>
<dbReference type="Pfam" id="PF07510">
    <property type="entry name" value="GmrSD_C"/>
    <property type="match status" value="1"/>
</dbReference>
<protein>
    <submittedName>
        <fullName evidence="5">Uncharacterized conserved protein, contains ParB-like and HNH nuclease domains</fullName>
    </submittedName>
</protein>
<dbReference type="Pfam" id="PF14088">
    <property type="entry name" value="DUF4268"/>
    <property type="match status" value="1"/>
</dbReference>
<dbReference type="InterPro" id="IPR004919">
    <property type="entry name" value="GmrSD_N"/>
</dbReference>
<dbReference type="PANTHER" id="PTHR35149">
    <property type="entry name" value="SLL5132 PROTEIN"/>
    <property type="match status" value="1"/>
</dbReference>
<evidence type="ECO:0000259" key="1">
    <source>
        <dbReference type="Pfam" id="PF03235"/>
    </source>
</evidence>
<feature type="domain" description="RAMA" evidence="4">
    <location>
        <begin position="590"/>
        <end position="687"/>
    </location>
</feature>
<evidence type="ECO:0000259" key="3">
    <source>
        <dbReference type="Pfam" id="PF14088"/>
    </source>
</evidence>
<dbReference type="InterPro" id="IPR011089">
    <property type="entry name" value="GmrSD_C"/>
</dbReference>
<dbReference type="InterPro" id="IPR025364">
    <property type="entry name" value="DUF4268"/>
</dbReference>